<protein>
    <recommendedName>
        <fullName evidence="1">HTH cro/C1-type domain-containing protein</fullName>
    </recommendedName>
</protein>
<sequence>MTQVSLRLPLSTLARELRAYREAAGLTRPELAKKIGYTPQWIGQIEAGDGESLRRAGSGL</sequence>
<dbReference type="Proteomes" id="UP001501231">
    <property type="component" value="Unassembled WGS sequence"/>
</dbReference>
<proteinExistence type="predicted"/>
<dbReference type="EMBL" id="BAAARW010000020">
    <property type="protein sequence ID" value="GAA2431477.1"/>
    <property type="molecule type" value="Genomic_DNA"/>
</dbReference>
<evidence type="ECO:0000313" key="3">
    <source>
        <dbReference type="Proteomes" id="UP001501231"/>
    </source>
</evidence>
<evidence type="ECO:0000313" key="2">
    <source>
        <dbReference type="EMBL" id="GAA2431477.1"/>
    </source>
</evidence>
<dbReference type="Gene3D" id="1.10.260.40">
    <property type="entry name" value="lambda repressor-like DNA-binding domains"/>
    <property type="match status" value="1"/>
</dbReference>
<reference evidence="3" key="1">
    <citation type="journal article" date="2019" name="Int. J. Syst. Evol. Microbiol.">
        <title>The Global Catalogue of Microorganisms (GCM) 10K type strain sequencing project: providing services to taxonomists for standard genome sequencing and annotation.</title>
        <authorList>
            <consortium name="The Broad Institute Genomics Platform"/>
            <consortium name="The Broad Institute Genome Sequencing Center for Infectious Disease"/>
            <person name="Wu L."/>
            <person name="Ma J."/>
        </authorList>
    </citation>
    <scope>NUCLEOTIDE SEQUENCE [LARGE SCALE GENOMIC DNA]</scope>
    <source>
        <strain evidence="3">JCM 3325</strain>
    </source>
</reference>
<organism evidence="2 3">
    <name type="scientific">Actinomadura vinacea</name>
    <dbReference type="NCBI Taxonomy" id="115336"/>
    <lineage>
        <taxon>Bacteria</taxon>
        <taxon>Bacillati</taxon>
        <taxon>Actinomycetota</taxon>
        <taxon>Actinomycetes</taxon>
        <taxon>Streptosporangiales</taxon>
        <taxon>Thermomonosporaceae</taxon>
        <taxon>Actinomadura</taxon>
    </lineage>
</organism>
<comment type="caution">
    <text evidence="2">The sequence shown here is derived from an EMBL/GenBank/DDBJ whole genome shotgun (WGS) entry which is preliminary data.</text>
</comment>
<dbReference type="PROSITE" id="PS50943">
    <property type="entry name" value="HTH_CROC1"/>
    <property type="match status" value="1"/>
</dbReference>
<evidence type="ECO:0000259" key="1">
    <source>
        <dbReference type="PROSITE" id="PS50943"/>
    </source>
</evidence>
<dbReference type="Pfam" id="PF13560">
    <property type="entry name" value="HTH_31"/>
    <property type="match status" value="1"/>
</dbReference>
<dbReference type="RefSeq" id="WP_344592254.1">
    <property type="nucleotide sequence ID" value="NZ_BAAARW010000020.1"/>
</dbReference>
<dbReference type="InterPro" id="IPR010982">
    <property type="entry name" value="Lambda_DNA-bd_dom_sf"/>
</dbReference>
<accession>A0ABP5WMY7</accession>
<feature type="domain" description="HTH cro/C1-type" evidence="1">
    <location>
        <begin position="17"/>
        <end position="48"/>
    </location>
</feature>
<keyword evidence="3" id="KW-1185">Reference proteome</keyword>
<name>A0ABP5WMY7_9ACTN</name>
<gene>
    <name evidence="2" type="ORF">GCM10010191_51600</name>
</gene>
<dbReference type="InterPro" id="IPR001387">
    <property type="entry name" value="Cro/C1-type_HTH"/>
</dbReference>
<dbReference type="CDD" id="cd00093">
    <property type="entry name" value="HTH_XRE"/>
    <property type="match status" value="1"/>
</dbReference>
<dbReference type="SUPFAM" id="SSF47413">
    <property type="entry name" value="lambda repressor-like DNA-binding domains"/>
    <property type="match status" value="1"/>
</dbReference>